<dbReference type="AlphaFoldDB" id="A0A8K0J661"/>
<dbReference type="Proteomes" id="UP000811619">
    <property type="component" value="Unassembled WGS sequence"/>
</dbReference>
<dbReference type="EMBL" id="SRPY01000338">
    <property type="protein sequence ID" value="KAG5925765.1"/>
    <property type="molecule type" value="Genomic_DNA"/>
</dbReference>
<name>A0A8K0J661_9HYPO</name>
<evidence type="ECO:0000313" key="2">
    <source>
        <dbReference type="Proteomes" id="UP000811619"/>
    </source>
</evidence>
<keyword evidence="2" id="KW-1185">Reference proteome</keyword>
<comment type="caution">
    <text evidence="1">The sequence shown here is derived from an EMBL/GenBank/DDBJ whole genome shotgun (WGS) entry which is preliminary data.</text>
</comment>
<protein>
    <submittedName>
        <fullName evidence="1">Uncharacterized protein</fullName>
    </submittedName>
</protein>
<organism evidence="1 2">
    <name type="scientific">Claviceps africana</name>
    <dbReference type="NCBI Taxonomy" id="83212"/>
    <lineage>
        <taxon>Eukaryota</taxon>
        <taxon>Fungi</taxon>
        <taxon>Dikarya</taxon>
        <taxon>Ascomycota</taxon>
        <taxon>Pezizomycotina</taxon>
        <taxon>Sordariomycetes</taxon>
        <taxon>Hypocreomycetidae</taxon>
        <taxon>Hypocreales</taxon>
        <taxon>Clavicipitaceae</taxon>
        <taxon>Claviceps</taxon>
    </lineage>
</organism>
<dbReference type="OrthoDB" id="4500473at2759"/>
<proteinExistence type="predicted"/>
<reference evidence="1" key="1">
    <citation type="journal article" date="2020" name="bioRxiv">
        <title>Whole genome comparisons of ergot fungi reveals the divergence and evolution of species within the genus Claviceps are the result of varying mechanisms driving genome evolution and host range expansion.</title>
        <authorList>
            <person name="Wyka S.A."/>
            <person name="Mondo S.J."/>
            <person name="Liu M."/>
            <person name="Dettman J."/>
            <person name="Nalam V."/>
            <person name="Broders K.D."/>
        </authorList>
    </citation>
    <scope>NUCLEOTIDE SEQUENCE</scope>
    <source>
        <strain evidence="1">CCC 489</strain>
    </source>
</reference>
<accession>A0A8K0J661</accession>
<sequence>MASNIPCYFYAPNWDFPPDGPIKLGNVLMSIKKPDRALHAAAVPSSFEVVSTKRRVEFSHKKLKTGGFSILMRFLSSFGFGFVPTTAFLEGCLAAPAVKRYLQSSRYRKPIYIITGLKTVTGAAVRTSKIHGVGGNLGAEVDGTIWSGGTVPVRGRPDFAAQIEDTDSAVWEDDGSFVFAYKVSKVWVKKEDVVEEEYRKGAMLSAQHVELEDAPLRIVREQSDPEEEGYVKEVVREGDEYIVCAIPQN</sequence>
<gene>
    <name evidence="1" type="ORF">E4U42_003953</name>
</gene>
<evidence type="ECO:0000313" key="1">
    <source>
        <dbReference type="EMBL" id="KAG5925765.1"/>
    </source>
</evidence>